<protein>
    <submittedName>
        <fullName evidence="1">Pyrophosphatase PpaX</fullName>
        <ecNumber evidence="1">3.6.1.1</ecNumber>
    </submittedName>
</protein>
<dbReference type="InterPro" id="IPR023214">
    <property type="entry name" value="HAD_sf"/>
</dbReference>
<dbReference type="Proteomes" id="UP001305702">
    <property type="component" value="Chromosome"/>
</dbReference>
<dbReference type="RefSeq" id="WP_315604808.1">
    <property type="nucleotide sequence ID" value="NZ_CP130318.1"/>
</dbReference>
<dbReference type="SFLD" id="SFLDG01135">
    <property type="entry name" value="C1.5.6:_HAD__Beta-PGM__Phospha"/>
    <property type="match status" value="1"/>
</dbReference>
<evidence type="ECO:0000313" key="1">
    <source>
        <dbReference type="EMBL" id="WNQ11032.1"/>
    </source>
</evidence>
<reference evidence="1 2" key="1">
    <citation type="submission" date="2022-02" db="EMBL/GenBank/DDBJ databases">
        <title>Paenibacillus sp. MBLB1776 Whole Genome Shotgun Sequencing.</title>
        <authorList>
            <person name="Hwang C.Y."/>
            <person name="Cho E.-S."/>
            <person name="Seo M.-J."/>
        </authorList>
    </citation>
    <scope>NUCLEOTIDE SEQUENCE [LARGE SCALE GENOMIC DNA]</scope>
    <source>
        <strain evidence="1 2">MBLB1776</strain>
    </source>
</reference>
<dbReference type="Gene3D" id="1.10.150.240">
    <property type="entry name" value="Putative phosphatase, domain 2"/>
    <property type="match status" value="1"/>
</dbReference>
<dbReference type="SFLD" id="SFLDG01129">
    <property type="entry name" value="C1.5:_HAD__Beta-PGM__Phosphata"/>
    <property type="match status" value="1"/>
</dbReference>
<dbReference type="PANTHER" id="PTHR43434">
    <property type="entry name" value="PHOSPHOGLYCOLATE PHOSPHATASE"/>
    <property type="match status" value="1"/>
</dbReference>
<name>A0AA96LC71_9BACL</name>
<dbReference type="InterPro" id="IPR006439">
    <property type="entry name" value="HAD-SF_hydro_IA"/>
</dbReference>
<dbReference type="NCBIfam" id="NF009804">
    <property type="entry name" value="PRK13288.1"/>
    <property type="match status" value="1"/>
</dbReference>
<accession>A0AA96LC71</accession>
<dbReference type="GO" id="GO:0008967">
    <property type="term" value="F:phosphoglycolate phosphatase activity"/>
    <property type="evidence" value="ECO:0007669"/>
    <property type="project" value="TreeGrafter"/>
</dbReference>
<sequence>MIDTILFDLDGTIVDTNELIIASFLHALEGQTLEPFTREHIIPNMGKPLVEQMLMFTGRAEVDDLIRTYREFNVRMHDEMVQEFPYVKEVLEELHRSGIRLGVVTSKVRMTTEMALKLFDLRRFMGTLVTIDDVKEAKPSPEGIRLALKELGSEPERTLMVGDSSYDLLAARNAGVRSVGVAWSMKGEAYLKEFDPDYLIHDMRELLAIAGIKRDAP</sequence>
<gene>
    <name evidence="1" type="primary">ppaX</name>
    <name evidence="1" type="ORF">MJA45_26025</name>
</gene>
<evidence type="ECO:0000313" key="2">
    <source>
        <dbReference type="Proteomes" id="UP001305702"/>
    </source>
</evidence>
<keyword evidence="1" id="KW-0378">Hydrolase</keyword>
<dbReference type="GO" id="GO:0005829">
    <property type="term" value="C:cytosol"/>
    <property type="evidence" value="ECO:0007669"/>
    <property type="project" value="TreeGrafter"/>
</dbReference>
<dbReference type="PANTHER" id="PTHR43434:SF26">
    <property type="entry name" value="PYROPHOSPHATASE PPAX"/>
    <property type="match status" value="1"/>
</dbReference>
<dbReference type="NCBIfam" id="TIGR01549">
    <property type="entry name" value="HAD-SF-IA-v1"/>
    <property type="match status" value="1"/>
</dbReference>
<dbReference type="FunFam" id="3.40.50.1000:FF:000022">
    <property type="entry name" value="Phosphoglycolate phosphatase"/>
    <property type="match status" value="1"/>
</dbReference>
<dbReference type="EC" id="3.6.1.1" evidence="1"/>
<keyword evidence="2" id="KW-1185">Reference proteome</keyword>
<dbReference type="InterPro" id="IPR041492">
    <property type="entry name" value="HAD_2"/>
</dbReference>
<dbReference type="AlphaFoldDB" id="A0AA96LC71"/>
<dbReference type="PRINTS" id="PR00413">
    <property type="entry name" value="HADHALOGNASE"/>
</dbReference>
<dbReference type="Pfam" id="PF13419">
    <property type="entry name" value="HAD_2"/>
    <property type="match status" value="1"/>
</dbReference>
<dbReference type="NCBIfam" id="TIGR01509">
    <property type="entry name" value="HAD-SF-IA-v3"/>
    <property type="match status" value="1"/>
</dbReference>
<dbReference type="SUPFAM" id="SSF56784">
    <property type="entry name" value="HAD-like"/>
    <property type="match status" value="1"/>
</dbReference>
<dbReference type="KEGG" id="paun:MJA45_26025"/>
<dbReference type="GO" id="GO:0006281">
    <property type="term" value="P:DNA repair"/>
    <property type="evidence" value="ECO:0007669"/>
    <property type="project" value="TreeGrafter"/>
</dbReference>
<dbReference type="InterPro" id="IPR023198">
    <property type="entry name" value="PGP-like_dom2"/>
</dbReference>
<dbReference type="SFLD" id="SFLDS00003">
    <property type="entry name" value="Haloacid_Dehalogenase"/>
    <property type="match status" value="1"/>
</dbReference>
<organism evidence="1 2">
    <name type="scientific">Paenibacillus aurantius</name>
    <dbReference type="NCBI Taxonomy" id="2918900"/>
    <lineage>
        <taxon>Bacteria</taxon>
        <taxon>Bacillati</taxon>
        <taxon>Bacillota</taxon>
        <taxon>Bacilli</taxon>
        <taxon>Bacillales</taxon>
        <taxon>Paenibacillaceae</taxon>
        <taxon>Paenibacillus</taxon>
    </lineage>
</organism>
<dbReference type="InterPro" id="IPR050155">
    <property type="entry name" value="HAD-like_hydrolase_sf"/>
</dbReference>
<proteinExistence type="predicted"/>
<dbReference type="InterPro" id="IPR036412">
    <property type="entry name" value="HAD-like_sf"/>
</dbReference>
<dbReference type="Gene3D" id="3.40.50.1000">
    <property type="entry name" value="HAD superfamily/HAD-like"/>
    <property type="match status" value="1"/>
</dbReference>
<dbReference type="GO" id="GO:0004427">
    <property type="term" value="F:inorganic diphosphate phosphatase activity"/>
    <property type="evidence" value="ECO:0007669"/>
    <property type="project" value="UniProtKB-EC"/>
</dbReference>
<dbReference type="EMBL" id="CP130318">
    <property type="protein sequence ID" value="WNQ11032.1"/>
    <property type="molecule type" value="Genomic_DNA"/>
</dbReference>